<keyword evidence="3" id="KW-1185">Reference proteome</keyword>
<dbReference type="Proteomes" id="UP001300604">
    <property type="component" value="Chromosome"/>
</dbReference>
<reference evidence="2" key="2">
    <citation type="submission" date="2024-06" db="EMBL/GenBank/DDBJ databases">
        <title>Caproicibacterium argilliputei sp. nov, a novel caproic acid producing anaerobic bacterium isolated from pit mud.</title>
        <authorList>
            <person name="Xia S."/>
        </authorList>
    </citation>
    <scope>NUCLEOTIDE SEQUENCE</scope>
    <source>
        <strain evidence="2">ZCY20-5</strain>
    </source>
</reference>
<accession>A0AA97D7H4</accession>
<name>A0AA97D7H4_9FIRM</name>
<reference evidence="2" key="1">
    <citation type="submission" date="2023-09" db="EMBL/GenBank/DDBJ databases">
        <authorList>
            <person name="Zeng C."/>
        </authorList>
    </citation>
    <scope>NUCLEOTIDE SEQUENCE</scope>
    <source>
        <strain evidence="2">ZCY20-5</strain>
    </source>
</reference>
<proteinExistence type="predicted"/>
<gene>
    <name evidence="2" type="ORF">PXC00_12360</name>
</gene>
<dbReference type="EMBL" id="CP135996">
    <property type="protein sequence ID" value="WOC31970.1"/>
    <property type="molecule type" value="Genomic_DNA"/>
</dbReference>
<sequence length="127" mass="13739">MLHFFAAVLLSVCAALVFSGCGSAAKVSDGTYLAKKTNNVLSSFLPYFDVSQSKVSLHLNVEVFVNGTCRENTEKHLLTVTLDDKSEMQFAVSGKKLTLQPTSKLSETVSHVYQSGMVFEKAEPVSG</sequence>
<feature type="signal peptide" evidence="1">
    <location>
        <begin position="1"/>
        <end position="24"/>
    </location>
</feature>
<protein>
    <recommendedName>
        <fullName evidence="4">Lipoprotein</fullName>
    </recommendedName>
</protein>
<evidence type="ECO:0000313" key="2">
    <source>
        <dbReference type="EMBL" id="WOC31970.1"/>
    </source>
</evidence>
<dbReference type="AlphaFoldDB" id="A0AA97D7H4"/>
<evidence type="ECO:0008006" key="4">
    <source>
        <dbReference type="Google" id="ProtNLM"/>
    </source>
</evidence>
<keyword evidence="1" id="KW-0732">Signal</keyword>
<dbReference type="KEGG" id="carl:PXC00_12360"/>
<organism evidence="2 3">
    <name type="scientific">Caproicibacterium argilliputei</name>
    <dbReference type="NCBI Taxonomy" id="3030016"/>
    <lineage>
        <taxon>Bacteria</taxon>
        <taxon>Bacillati</taxon>
        <taxon>Bacillota</taxon>
        <taxon>Clostridia</taxon>
        <taxon>Eubacteriales</taxon>
        <taxon>Oscillospiraceae</taxon>
        <taxon>Caproicibacterium</taxon>
    </lineage>
</organism>
<evidence type="ECO:0000313" key="3">
    <source>
        <dbReference type="Proteomes" id="UP001300604"/>
    </source>
</evidence>
<feature type="chain" id="PRO_5041713140" description="Lipoprotein" evidence="1">
    <location>
        <begin position="25"/>
        <end position="127"/>
    </location>
</feature>
<dbReference type="RefSeq" id="WP_275844777.1">
    <property type="nucleotide sequence ID" value="NZ_CP135996.1"/>
</dbReference>
<evidence type="ECO:0000256" key="1">
    <source>
        <dbReference type="SAM" id="SignalP"/>
    </source>
</evidence>